<sequence>MSEQIINEQALLTSATILQLSGEASEQRRATRLLADLRAGEPVADLLNETKPSGPGRFGAGLEDSAILLAVYSALQAFWKVYLEKLVAKGAEKASNLTAALLDKLFKQDLEGSERDKTISEIKKCLEVEAHKRKISQAKLRKLLEAVDKLGKK</sequence>
<dbReference type="RefSeq" id="WP_163154043.1">
    <property type="nucleotide sequence ID" value="NZ_VKHP01000048.1"/>
</dbReference>
<accession>A0A6P1BER0</accession>
<dbReference type="Proteomes" id="UP000468531">
    <property type="component" value="Unassembled WGS sequence"/>
</dbReference>
<evidence type="ECO:0000313" key="1">
    <source>
        <dbReference type="EMBL" id="NEU97016.1"/>
    </source>
</evidence>
<name>A0A6P1BER0_9BRAD</name>
<reference evidence="1 2" key="1">
    <citation type="journal article" date="2020" name="Arch. Microbiol.">
        <title>Bradyrhizobium uaiense sp. nov., a new highly efficient cowpea symbiont.</title>
        <authorList>
            <person name="Cabral Michel D."/>
            <person name="Azarias Guimaraes A."/>
            <person name="Martins da Costa E."/>
            <person name="Soares de Carvalho T."/>
            <person name="Balsanelli E."/>
            <person name="Willems A."/>
            <person name="Maltempi de Souza E."/>
            <person name="de Souza Moreira F.M."/>
        </authorList>
    </citation>
    <scope>NUCLEOTIDE SEQUENCE [LARGE SCALE GENOMIC DNA]</scope>
    <source>
        <strain evidence="1 2">UFLA 03-164</strain>
    </source>
</reference>
<organism evidence="1 2">
    <name type="scientific">Bradyrhizobium uaiense</name>
    <dbReference type="NCBI Taxonomy" id="2594946"/>
    <lineage>
        <taxon>Bacteria</taxon>
        <taxon>Pseudomonadati</taxon>
        <taxon>Pseudomonadota</taxon>
        <taxon>Alphaproteobacteria</taxon>
        <taxon>Hyphomicrobiales</taxon>
        <taxon>Nitrobacteraceae</taxon>
        <taxon>Bradyrhizobium</taxon>
    </lineage>
</organism>
<dbReference type="AlphaFoldDB" id="A0A6P1BER0"/>
<keyword evidence="2" id="KW-1185">Reference proteome</keyword>
<proteinExistence type="predicted"/>
<gene>
    <name evidence="1" type="ORF">FNJ47_14505</name>
</gene>
<evidence type="ECO:0000313" key="2">
    <source>
        <dbReference type="Proteomes" id="UP000468531"/>
    </source>
</evidence>
<dbReference type="EMBL" id="VKHP01000048">
    <property type="protein sequence ID" value="NEU97016.1"/>
    <property type="molecule type" value="Genomic_DNA"/>
</dbReference>
<comment type="caution">
    <text evidence="1">The sequence shown here is derived from an EMBL/GenBank/DDBJ whole genome shotgun (WGS) entry which is preliminary data.</text>
</comment>
<protein>
    <submittedName>
        <fullName evidence="1">Uncharacterized protein</fullName>
    </submittedName>
</protein>